<dbReference type="GO" id="GO:0006749">
    <property type="term" value="P:glutathione metabolic process"/>
    <property type="evidence" value="ECO:0007669"/>
    <property type="project" value="TreeGrafter"/>
</dbReference>
<dbReference type="Pfam" id="PF05378">
    <property type="entry name" value="Hydant_A_N"/>
    <property type="match status" value="1"/>
</dbReference>
<accession>A0A842HBS5</accession>
<dbReference type="InterPro" id="IPR003692">
    <property type="entry name" value="Hydantoinase_B"/>
</dbReference>
<evidence type="ECO:0000313" key="7">
    <source>
        <dbReference type="Proteomes" id="UP000546464"/>
    </source>
</evidence>
<evidence type="ECO:0000259" key="4">
    <source>
        <dbReference type="Pfam" id="PF02538"/>
    </source>
</evidence>
<dbReference type="GO" id="GO:0005829">
    <property type="term" value="C:cytosol"/>
    <property type="evidence" value="ECO:0007669"/>
    <property type="project" value="TreeGrafter"/>
</dbReference>
<evidence type="ECO:0000259" key="3">
    <source>
        <dbReference type="Pfam" id="PF01968"/>
    </source>
</evidence>
<sequence>MWQIGADTGGTFTDLIGLDPAGKPCRAKVLSSGCLRARVVRTQGRQLVLEGLPGLVDGVLAGFRLRRAGERDEGVVVVSHDNEGVRLEVAPEGLEAGMLVELFTGEEAPVVGARVMTGTPGARPLPPIALRLGTTRGTNALLERRGARTLFVVTEGFADLLAIGDQRRPDLFALNIVRPRPLYDHVIEVKERLRADGSVLLALEGGDQLRQRLRRARKDGCEAAAVALLHSYQNPGHEETLGRMLREEGFGTVSLSSELAPFIKLVPRAQTAVTDAYLGPVMEAYLDRVEEAVPAGRLHVMTSAGGLVGRGQFRPKDSLLSGPAGGVVGAASIGRRAGFSKIIAFDMGGTSTDVSRFDGEFSYRDVQRVGDSQIVAPALSIETVAAGGGSICGYDGRSLFVGPQSAGASPGPACYGAGGPLTLTDVNLLAGRLDPEHFGIPVNPEAAETRLAEIIAATGSERETLLRGFLDIANERMADAIRAISVREGYDPAQYALVAFGGAGGLHACPVAENLGIRTVLFPRDAGLLSAYGLRNARMERICERQVLRELEDAEGELAALFEELATEGFSLLEAEGLRAAQCEVRQRVALLRLSGQESPLEVEWESGVSLADAFARRYRQVFGYWESGGSVEVVKLRVVVAATGPRAEEEGFAAAEVQAAEKPRVLADETATLVVDPGWALSRGSAGTFRLDRVGGREGGMYSKTDTGEIDELVGRELFTNRFRRVVEEMGMQLQRTAVSTNVKERLDYSCALLDARGELIANAPHIPVHLGALGLCVRRVAQVLDFRPGDVVVTNHPGFGGSHLPDVTVITPVHDEGGSLIGYVASRAHHAEIGGKRPGSMPVDATTLAEEGVVIAPRHLIRAGDSRFAELEQLLGDGAWPSRNVLQNLADIRAQVAANHRGAQTLLTLAREFGTGAVAAQMEGLKAFSESTLSRVLRDRVFRPLSARQGLDDGAVITVRISAESNGRICIDFSDTSDVHPGNLNATPAIVNSALIYVLRLLVREDIPLNDGLLAGLDIRLPKGMLNPVFDDDPARAPAVMGGNVEVSQRLVDTLLLALGEVACSQGTMNNLVFGDESRSYYETIGGGAGAGNGFAGASGVHVHMTNTAITDPELFEWRYPVRLWRFGLRAGSGGAGQWPGGDGLVREIEFLEPLSVSLLTQRRTSGPEGLAGGNPGEPGRQTLVSPDGDARVLAPSDQFDAAPGQRLRIETPGGGGFGAAGTVTDG</sequence>
<dbReference type="RefSeq" id="WP_185674149.1">
    <property type="nucleotide sequence ID" value="NZ_JACHVB010000012.1"/>
</dbReference>
<dbReference type="Pfam" id="PF01968">
    <property type="entry name" value="Hydantoinase_A"/>
    <property type="match status" value="1"/>
</dbReference>
<feature type="domain" description="Hydantoinase A/oxoprolinase" evidence="3">
    <location>
        <begin position="268"/>
        <end position="540"/>
    </location>
</feature>
<feature type="region of interest" description="Disordered" evidence="2">
    <location>
        <begin position="1165"/>
        <end position="1192"/>
    </location>
</feature>
<protein>
    <submittedName>
        <fullName evidence="6">Hydantoinase B/oxoprolinase family protein</fullName>
    </submittedName>
</protein>
<organism evidence="6 7">
    <name type="scientific">Ruficoccus amylovorans</name>
    <dbReference type="NCBI Taxonomy" id="1804625"/>
    <lineage>
        <taxon>Bacteria</taxon>
        <taxon>Pseudomonadati</taxon>
        <taxon>Verrucomicrobiota</taxon>
        <taxon>Opitutia</taxon>
        <taxon>Puniceicoccales</taxon>
        <taxon>Cerasicoccaceae</taxon>
        <taxon>Ruficoccus</taxon>
    </lineage>
</organism>
<feature type="domain" description="Hydantoinase B/oxoprolinase" evidence="4">
    <location>
        <begin position="717"/>
        <end position="1222"/>
    </location>
</feature>
<evidence type="ECO:0000313" key="6">
    <source>
        <dbReference type="EMBL" id="MBC2593156.1"/>
    </source>
</evidence>
<gene>
    <name evidence="6" type="ORF">H5P28_02675</name>
</gene>
<dbReference type="AlphaFoldDB" id="A0A842HBS5"/>
<reference evidence="6 7" key="1">
    <citation type="submission" date="2020-07" db="EMBL/GenBank/DDBJ databases">
        <authorList>
            <person name="Feng X."/>
        </authorList>
    </citation>
    <scope>NUCLEOTIDE SEQUENCE [LARGE SCALE GENOMIC DNA]</scope>
    <source>
        <strain evidence="6 7">JCM31066</strain>
    </source>
</reference>
<evidence type="ECO:0000256" key="1">
    <source>
        <dbReference type="ARBA" id="ARBA00010403"/>
    </source>
</evidence>
<dbReference type="PANTHER" id="PTHR11365:SF23">
    <property type="entry name" value="HYPOTHETICAL 5-OXOPROLINASE (EUROFUNG)-RELATED"/>
    <property type="match status" value="1"/>
</dbReference>
<comment type="caution">
    <text evidence="6">The sequence shown here is derived from an EMBL/GenBank/DDBJ whole genome shotgun (WGS) entry which is preliminary data.</text>
</comment>
<dbReference type="InterPro" id="IPR008040">
    <property type="entry name" value="Hydant_A_N"/>
</dbReference>
<evidence type="ECO:0000256" key="2">
    <source>
        <dbReference type="SAM" id="MobiDB-lite"/>
    </source>
</evidence>
<keyword evidence="7" id="KW-1185">Reference proteome</keyword>
<dbReference type="Proteomes" id="UP000546464">
    <property type="component" value="Unassembled WGS sequence"/>
</dbReference>
<feature type="region of interest" description="Disordered" evidence="2">
    <location>
        <begin position="1210"/>
        <end position="1229"/>
    </location>
</feature>
<proteinExistence type="inferred from homology"/>
<name>A0A842HBS5_9BACT</name>
<dbReference type="Pfam" id="PF02538">
    <property type="entry name" value="Hydantoinase_B"/>
    <property type="match status" value="1"/>
</dbReference>
<dbReference type="EMBL" id="JACHVB010000012">
    <property type="protein sequence ID" value="MBC2593156.1"/>
    <property type="molecule type" value="Genomic_DNA"/>
</dbReference>
<dbReference type="InterPro" id="IPR045079">
    <property type="entry name" value="Oxoprolinase-like"/>
</dbReference>
<feature type="domain" description="Hydantoinase/oxoprolinase N-terminal" evidence="5">
    <location>
        <begin position="129"/>
        <end position="249"/>
    </location>
</feature>
<dbReference type="PANTHER" id="PTHR11365">
    <property type="entry name" value="5-OXOPROLINASE RELATED"/>
    <property type="match status" value="1"/>
</dbReference>
<evidence type="ECO:0000259" key="5">
    <source>
        <dbReference type="Pfam" id="PF05378"/>
    </source>
</evidence>
<dbReference type="GO" id="GO:0017168">
    <property type="term" value="F:5-oxoprolinase (ATP-hydrolyzing) activity"/>
    <property type="evidence" value="ECO:0007669"/>
    <property type="project" value="TreeGrafter"/>
</dbReference>
<dbReference type="InterPro" id="IPR002821">
    <property type="entry name" value="Hydantoinase_A"/>
</dbReference>
<comment type="similarity">
    <text evidence="1">Belongs to the oxoprolinase family.</text>
</comment>